<accession>A0A445C0X2</accession>
<name>A0A445C0X2_ARAHY</name>
<dbReference type="Proteomes" id="UP000289738">
    <property type="component" value="Chromosome A08"/>
</dbReference>
<proteinExistence type="predicted"/>
<comment type="caution">
    <text evidence="1">The sequence shown here is derived from an EMBL/GenBank/DDBJ whole genome shotgun (WGS) entry which is preliminary data.</text>
</comment>
<organism evidence="1 2">
    <name type="scientific">Arachis hypogaea</name>
    <name type="common">Peanut</name>
    <dbReference type="NCBI Taxonomy" id="3818"/>
    <lineage>
        <taxon>Eukaryota</taxon>
        <taxon>Viridiplantae</taxon>
        <taxon>Streptophyta</taxon>
        <taxon>Embryophyta</taxon>
        <taxon>Tracheophyta</taxon>
        <taxon>Spermatophyta</taxon>
        <taxon>Magnoliopsida</taxon>
        <taxon>eudicotyledons</taxon>
        <taxon>Gunneridae</taxon>
        <taxon>Pentapetalae</taxon>
        <taxon>rosids</taxon>
        <taxon>fabids</taxon>
        <taxon>Fabales</taxon>
        <taxon>Fabaceae</taxon>
        <taxon>Papilionoideae</taxon>
        <taxon>50 kb inversion clade</taxon>
        <taxon>dalbergioids sensu lato</taxon>
        <taxon>Dalbergieae</taxon>
        <taxon>Pterocarpus clade</taxon>
        <taxon>Arachis</taxon>
    </lineage>
</organism>
<evidence type="ECO:0000313" key="2">
    <source>
        <dbReference type="Proteomes" id="UP000289738"/>
    </source>
</evidence>
<dbReference type="AlphaFoldDB" id="A0A445C0X2"/>
<gene>
    <name evidence="1" type="ORF">Ahy_A08g040886</name>
</gene>
<protein>
    <submittedName>
        <fullName evidence="1">Uncharacterized protein</fullName>
    </submittedName>
</protein>
<reference evidence="1 2" key="1">
    <citation type="submission" date="2019-01" db="EMBL/GenBank/DDBJ databases">
        <title>Sequencing of cultivated peanut Arachis hypogaea provides insights into genome evolution and oil improvement.</title>
        <authorList>
            <person name="Chen X."/>
        </authorList>
    </citation>
    <scope>NUCLEOTIDE SEQUENCE [LARGE SCALE GENOMIC DNA]</scope>
    <source>
        <strain evidence="2">cv. Fuhuasheng</strain>
        <tissue evidence="1">Leaves</tissue>
    </source>
</reference>
<dbReference type="EMBL" id="SDMP01000008">
    <property type="protein sequence ID" value="RYR44568.1"/>
    <property type="molecule type" value="Genomic_DNA"/>
</dbReference>
<evidence type="ECO:0000313" key="1">
    <source>
        <dbReference type="EMBL" id="RYR44568.1"/>
    </source>
</evidence>
<sequence length="168" mass="19705">MHLNLKRKRDLSINIVNEEETKEAKKISMQQLRMAAPSTVHELKSICKSHKPSLLFLMETKAIKLSCDEIMRKLCLNNMFCVEFRGLSRRLCIFWKSNKRKQLWKDLTFVNNSLVQPRVVLIEDFIDVISQDEKVGLHPKPSSEIESFRNFVHENALLDLELQGMKYT</sequence>
<keyword evidence="2" id="KW-1185">Reference proteome</keyword>